<dbReference type="Pfam" id="PF02697">
    <property type="entry name" value="VAPB_antitox"/>
    <property type="match status" value="1"/>
</dbReference>
<evidence type="ECO:0000313" key="3">
    <source>
        <dbReference type="EMBL" id="AGB38509.1"/>
    </source>
</evidence>
<evidence type="ECO:0000256" key="1">
    <source>
        <dbReference type="ARBA" id="ARBA00022649"/>
    </source>
</evidence>
<dbReference type="AlphaFoldDB" id="L0K2C6"/>
<name>L0K2C6_9EURY</name>
<accession>L0K2C6</accession>
<dbReference type="EMBL" id="CP003929">
    <property type="protein sequence ID" value="AGB38509.1"/>
    <property type="molecule type" value="Genomic_DNA"/>
</dbReference>
<keyword evidence="1" id="KW-1277">Toxin-antitoxin system</keyword>
<protein>
    <submittedName>
        <fullName evidence="3">Uncharacterized protein</fullName>
    </submittedName>
</protein>
<evidence type="ECO:0000256" key="2">
    <source>
        <dbReference type="SAM" id="MobiDB-lite"/>
    </source>
</evidence>
<dbReference type="InterPro" id="IPR003847">
    <property type="entry name" value="Put_antitoxin"/>
</dbReference>
<dbReference type="OrthoDB" id="9187at2157"/>
<proteinExistence type="predicted"/>
<keyword evidence="4" id="KW-1185">Reference proteome</keyword>
<reference evidence="3 4" key="1">
    <citation type="submission" date="2012-11" db="EMBL/GenBank/DDBJ databases">
        <title>FINISHED of Natronococcus occultus SP4, DSM 3396.</title>
        <authorList>
            <consortium name="DOE Joint Genome Institute"/>
            <person name="Eisen J."/>
            <person name="Huntemann M."/>
            <person name="Wei C.-L."/>
            <person name="Han J."/>
            <person name="Detter J.C."/>
            <person name="Han C."/>
            <person name="Tapia R."/>
            <person name="Chen A."/>
            <person name="Kyrpides N."/>
            <person name="Mavromatis K."/>
            <person name="Markowitz V."/>
            <person name="Szeto E."/>
            <person name="Ivanova N."/>
            <person name="Mikhailova N."/>
            <person name="Ovchinnikova G."/>
            <person name="Pagani I."/>
            <person name="Pati A."/>
            <person name="Goodwin L."/>
            <person name="Nordberg H.P."/>
            <person name="Cantor M.N."/>
            <person name="Hua S.X."/>
            <person name="Woyke T."/>
            <person name="Eisen J."/>
            <person name="Klenk H.-P."/>
            <person name="Klenk H.-P."/>
        </authorList>
    </citation>
    <scope>NUCLEOTIDE SEQUENCE [LARGE SCALE GENOMIC DNA]</scope>
    <source>
        <strain evidence="3 4">SP4</strain>
    </source>
</reference>
<organism evidence="3 4">
    <name type="scientific">Natronococcus occultus SP4</name>
    <dbReference type="NCBI Taxonomy" id="694430"/>
    <lineage>
        <taxon>Archaea</taxon>
        <taxon>Methanobacteriati</taxon>
        <taxon>Methanobacteriota</taxon>
        <taxon>Stenosarchaea group</taxon>
        <taxon>Halobacteria</taxon>
        <taxon>Halobacteriales</taxon>
        <taxon>Natrialbaceae</taxon>
        <taxon>Natronococcus</taxon>
    </lineage>
</organism>
<feature type="region of interest" description="Disordered" evidence="2">
    <location>
        <begin position="64"/>
        <end position="93"/>
    </location>
</feature>
<dbReference type="KEGG" id="nou:Natoc_2750"/>
<dbReference type="Proteomes" id="UP000010878">
    <property type="component" value="Chromosome"/>
</dbReference>
<dbReference type="HOGENOM" id="CLU_170073_0_0_2"/>
<sequence length="93" mass="10600">MGTKTIGVREEVYERLKARKREDESFTDLVNRLLDETTTDWREEFGTLDETDADELEQLVADSRKRASSGLSTRQEEALEALSNGDEDDDETA</sequence>
<dbReference type="STRING" id="694430.Natoc_2750"/>
<dbReference type="eggNOG" id="arCOG02681">
    <property type="taxonomic scope" value="Archaea"/>
</dbReference>
<dbReference type="RefSeq" id="WP_015321948.1">
    <property type="nucleotide sequence ID" value="NC_019974.1"/>
</dbReference>
<evidence type="ECO:0000313" key="4">
    <source>
        <dbReference type="Proteomes" id="UP000010878"/>
    </source>
</evidence>
<gene>
    <name evidence="3" type="ORF">Natoc_2750</name>
</gene>
<dbReference type="GeneID" id="14403137"/>